<protein>
    <submittedName>
        <fullName evidence="1">Uncharacterized protein</fullName>
    </submittedName>
</protein>
<reference evidence="1 2" key="1">
    <citation type="journal article" date="2020" name="Microorganisms">
        <title>Osmotic Adaptation and Compatible Solute Biosynthesis of Phototrophic Bacteria as Revealed from Genome Analyses.</title>
        <authorList>
            <person name="Imhoff J.F."/>
            <person name="Rahn T."/>
            <person name="Kunzel S."/>
            <person name="Keller A."/>
            <person name="Neulinger S.C."/>
        </authorList>
    </citation>
    <scope>NUCLEOTIDE SEQUENCE [LARGE SCALE GENOMIC DNA]</scope>
    <source>
        <strain evidence="1 2">DSM 6210</strain>
    </source>
</reference>
<evidence type="ECO:0000313" key="1">
    <source>
        <dbReference type="EMBL" id="MBK1629156.1"/>
    </source>
</evidence>
<comment type="caution">
    <text evidence="1">The sequence shown here is derived from an EMBL/GenBank/DDBJ whole genome shotgun (WGS) entry which is preliminary data.</text>
</comment>
<proteinExistence type="predicted"/>
<name>A0ABS1CCG0_9GAMM</name>
<sequence>MGDLVDEDERGLVAEEGVEEVFGGRGRGIVQAGLEGAALRGVKCLLGDEPPQGVRLGLAAAALAQGVHGVADDAHHPDLPGLAQPFGRDDVGEVLCQCVALIGDMGHGDQVVGLAAAEGVVHALHGRVRQIALDQPPQHVV</sequence>
<accession>A0ABS1CCG0</accession>
<evidence type="ECO:0000313" key="2">
    <source>
        <dbReference type="Proteomes" id="UP000748752"/>
    </source>
</evidence>
<dbReference type="Proteomes" id="UP000748752">
    <property type="component" value="Unassembled WGS sequence"/>
</dbReference>
<dbReference type="EMBL" id="NRRV01000001">
    <property type="protein sequence ID" value="MBK1629156.1"/>
    <property type="molecule type" value="Genomic_DNA"/>
</dbReference>
<keyword evidence="2" id="KW-1185">Reference proteome</keyword>
<organism evidence="1 2">
    <name type="scientific">Thiohalocapsa halophila</name>
    <dbReference type="NCBI Taxonomy" id="69359"/>
    <lineage>
        <taxon>Bacteria</taxon>
        <taxon>Pseudomonadati</taxon>
        <taxon>Pseudomonadota</taxon>
        <taxon>Gammaproteobacteria</taxon>
        <taxon>Chromatiales</taxon>
        <taxon>Chromatiaceae</taxon>
        <taxon>Thiohalocapsa</taxon>
    </lineage>
</organism>
<gene>
    <name evidence="1" type="ORF">CKO31_00095</name>
</gene>
<dbReference type="RefSeq" id="WP_200232803.1">
    <property type="nucleotide sequence ID" value="NZ_NRRV01000001.1"/>
</dbReference>